<name>A0A813WU68_9BILA</name>
<gene>
    <name evidence="3" type="ORF">GPM918_LOCUS6525</name>
    <name evidence="4" type="ORF">SRO942_LOCUS6525</name>
</gene>
<comment type="caution">
    <text evidence="3">The sequence shown here is derived from an EMBL/GenBank/DDBJ whole genome shotgun (WGS) entry which is preliminary data.</text>
</comment>
<keyword evidence="1" id="KW-0812">Transmembrane</keyword>
<keyword evidence="1" id="KW-1133">Transmembrane helix</keyword>
<dbReference type="Gene3D" id="1.20.144.10">
    <property type="entry name" value="Phosphatidic acid phosphatase type 2/haloperoxidase"/>
    <property type="match status" value="1"/>
</dbReference>
<feature type="transmembrane region" description="Helical" evidence="1">
    <location>
        <begin position="62"/>
        <end position="81"/>
    </location>
</feature>
<protein>
    <recommendedName>
        <fullName evidence="2">Phosphatidic acid phosphatase type 2/haloperoxidase domain-containing protein</fullName>
    </recommendedName>
</protein>
<feature type="domain" description="Phosphatidic acid phosphatase type 2/haloperoxidase" evidence="2">
    <location>
        <begin position="100"/>
        <end position="238"/>
    </location>
</feature>
<evidence type="ECO:0000313" key="5">
    <source>
        <dbReference type="Proteomes" id="UP000663829"/>
    </source>
</evidence>
<feature type="transmembrane region" description="Helical" evidence="1">
    <location>
        <begin position="205"/>
        <end position="227"/>
    </location>
</feature>
<evidence type="ECO:0000313" key="3">
    <source>
        <dbReference type="EMBL" id="CAF0859831.1"/>
    </source>
</evidence>
<dbReference type="SUPFAM" id="SSF48317">
    <property type="entry name" value="Acid phosphatase/Vanadium-dependent haloperoxidase"/>
    <property type="match status" value="1"/>
</dbReference>
<keyword evidence="5" id="KW-1185">Reference proteome</keyword>
<accession>A0A813WU68</accession>
<reference evidence="3" key="1">
    <citation type="submission" date="2021-02" db="EMBL/GenBank/DDBJ databases">
        <authorList>
            <person name="Nowell W R."/>
        </authorList>
    </citation>
    <scope>NUCLEOTIDE SEQUENCE</scope>
</reference>
<dbReference type="Pfam" id="PF01569">
    <property type="entry name" value="PAP2"/>
    <property type="match status" value="1"/>
</dbReference>
<dbReference type="OrthoDB" id="10032930at2759"/>
<dbReference type="Proteomes" id="UP000681722">
    <property type="component" value="Unassembled WGS sequence"/>
</dbReference>
<organism evidence="3 5">
    <name type="scientific">Didymodactylos carnosus</name>
    <dbReference type="NCBI Taxonomy" id="1234261"/>
    <lineage>
        <taxon>Eukaryota</taxon>
        <taxon>Metazoa</taxon>
        <taxon>Spiralia</taxon>
        <taxon>Gnathifera</taxon>
        <taxon>Rotifera</taxon>
        <taxon>Eurotatoria</taxon>
        <taxon>Bdelloidea</taxon>
        <taxon>Philodinida</taxon>
        <taxon>Philodinidae</taxon>
        <taxon>Didymodactylos</taxon>
    </lineage>
</organism>
<dbReference type="CDD" id="cd01610">
    <property type="entry name" value="PAP2_like"/>
    <property type="match status" value="1"/>
</dbReference>
<evidence type="ECO:0000256" key="1">
    <source>
        <dbReference type="SAM" id="Phobius"/>
    </source>
</evidence>
<dbReference type="InterPro" id="IPR036938">
    <property type="entry name" value="PAP2/HPO_sf"/>
</dbReference>
<dbReference type="EMBL" id="CAJOBC010001009">
    <property type="protein sequence ID" value="CAF3647501.1"/>
    <property type="molecule type" value="Genomic_DNA"/>
</dbReference>
<sequence length="276" mass="31155">MKVGSWCLCGKQCCEFKRDHSLQISVWNRFDLLAFRFFNNRLLTGEQSNIIAKVFAILNIKVFGEIISNIFMLIITCLVLYSKNILKNQTRKMKTSVLLAIIIYGMAFQLLLSKLYRDFMCPKRPSPSVVFKFSTVGLTKKAIASSSLSDVFSMERLFLEVGKLDLIKEVAYDSWPGEHGVVNFIWAILMSVIISRSLSSPYKKFLLNIPIWTLTVVLSSARLISGAHWMSDVIAGGLSEAIIITSLGVYTPMLRWCTLGIHKLITRNDSVGKKLP</sequence>
<proteinExistence type="predicted"/>
<evidence type="ECO:0000313" key="4">
    <source>
        <dbReference type="EMBL" id="CAF3647501.1"/>
    </source>
</evidence>
<dbReference type="Proteomes" id="UP000663829">
    <property type="component" value="Unassembled WGS sequence"/>
</dbReference>
<keyword evidence="1" id="KW-0472">Membrane</keyword>
<dbReference type="AlphaFoldDB" id="A0A813WU68"/>
<evidence type="ECO:0000259" key="2">
    <source>
        <dbReference type="Pfam" id="PF01569"/>
    </source>
</evidence>
<dbReference type="EMBL" id="CAJNOQ010001009">
    <property type="protein sequence ID" value="CAF0859831.1"/>
    <property type="molecule type" value="Genomic_DNA"/>
</dbReference>
<feature type="transmembrane region" description="Helical" evidence="1">
    <location>
        <begin position="93"/>
        <end position="112"/>
    </location>
</feature>
<feature type="transmembrane region" description="Helical" evidence="1">
    <location>
        <begin position="180"/>
        <end position="198"/>
    </location>
</feature>
<feature type="transmembrane region" description="Helical" evidence="1">
    <location>
        <begin position="233"/>
        <end position="253"/>
    </location>
</feature>
<dbReference type="InterPro" id="IPR000326">
    <property type="entry name" value="PAP2/HPO"/>
</dbReference>